<gene>
    <name evidence="2" type="ORF">Rsub_08728</name>
</gene>
<sequence length="409" mass="41485">MDPAAAGAGMFAPENRERLEASFREFASRPENRPLVEQQQRLEVGGALALRDAQLEARLRSAVLALPPAEQRRLAPVLRHGVLRRLLQSLAGGGGGGCGPAGVGDGGAAASAFVSPLAPWVDNARVMGMLSEAARALRRGAVSEAELEELLVAQLRVGGGGGGGGSSGLPAAASGARQGAAALQQQASPPAPNQVVLPSNLLVDALNEHLSERRAGSAALAASDPAAALRHFARASAIVSFVRGATPDDDAEVARCRAGVALSEAAARAALQEWGAAAAACSDGLAALRGGCGALPAAPLASARSPTAAEAGPGSAPRGASDGTRPASSLDPDLEVRLLLRRAEARLARDDHRAALADVEAAEAMDPWADGAAALRARSRDAARREARGGGEDARRLAARMLRGLTVRD</sequence>
<dbReference type="Proteomes" id="UP000247498">
    <property type="component" value="Unassembled WGS sequence"/>
</dbReference>
<dbReference type="InterPro" id="IPR011990">
    <property type="entry name" value="TPR-like_helical_dom_sf"/>
</dbReference>
<reference evidence="2 3" key="1">
    <citation type="journal article" date="2018" name="Sci. Rep.">
        <title>Raphidocelis subcapitata (=Pseudokirchneriella subcapitata) provides an insight into genome evolution and environmental adaptations in the Sphaeropleales.</title>
        <authorList>
            <person name="Suzuki S."/>
            <person name="Yamaguchi H."/>
            <person name="Nakajima N."/>
            <person name="Kawachi M."/>
        </authorList>
    </citation>
    <scope>NUCLEOTIDE SEQUENCE [LARGE SCALE GENOMIC DNA]</scope>
    <source>
        <strain evidence="2 3">NIES-35</strain>
    </source>
</reference>
<keyword evidence="3" id="KW-1185">Reference proteome</keyword>
<dbReference type="STRING" id="307507.A0A2V0PE63"/>
<organism evidence="2 3">
    <name type="scientific">Raphidocelis subcapitata</name>
    <dbReference type="NCBI Taxonomy" id="307507"/>
    <lineage>
        <taxon>Eukaryota</taxon>
        <taxon>Viridiplantae</taxon>
        <taxon>Chlorophyta</taxon>
        <taxon>core chlorophytes</taxon>
        <taxon>Chlorophyceae</taxon>
        <taxon>CS clade</taxon>
        <taxon>Sphaeropleales</taxon>
        <taxon>Selenastraceae</taxon>
        <taxon>Raphidocelis</taxon>
    </lineage>
</organism>
<dbReference type="OrthoDB" id="549337at2759"/>
<evidence type="ECO:0000256" key="1">
    <source>
        <dbReference type="SAM" id="MobiDB-lite"/>
    </source>
</evidence>
<evidence type="ECO:0000313" key="3">
    <source>
        <dbReference type="Proteomes" id="UP000247498"/>
    </source>
</evidence>
<protein>
    <submittedName>
        <fullName evidence="2">Uncharacterized protein</fullName>
    </submittedName>
</protein>
<dbReference type="InParanoid" id="A0A2V0PE63"/>
<name>A0A2V0PE63_9CHLO</name>
<comment type="caution">
    <text evidence="2">The sequence shown here is derived from an EMBL/GenBank/DDBJ whole genome shotgun (WGS) entry which is preliminary data.</text>
</comment>
<accession>A0A2V0PE63</accession>
<proteinExistence type="predicted"/>
<dbReference type="Gene3D" id="1.25.40.10">
    <property type="entry name" value="Tetratricopeptide repeat domain"/>
    <property type="match status" value="1"/>
</dbReference>
<evidence type="ECO:0000313" key="2">
    <source>
        <dbReference type="EMBL" id="GBF96183.1"/>
    </source>
</evidence>
<feature type="region of interest" description="Disordered" evidence="1">
    <location>
        <begin position="304"/>
        <end position="330"/>
    </location>
</feature>
<dbReference type="AlphaFoldDB" id="A0A2V0PE63"/>
<dbReference type="EMBL" id="BDRX01000076">
    <property type="protein sequence ID" value="GBF96183.1"/>
    <property type="molecule type" value="Genomic_DNA"/>
</dbReference>